<comment type="caution">
    <text evidence="1">The sequence shown here is derived from an EMBL/GenBank/DDBJ whole genome shotgun (WGS) entry which is preliminary data.</text>
</comment>
<reference evidence="1" key="1">
    <citation type="journal article" date="2015" name="Nature">
        <title>Complex archaea that bridge the gap between prokaryotes and eukaryotes.</title>
        <authorList>
            <person name="Spang A."/>
            <person name="Saw J.H."/>
            <person name="Jorgensen S.L."/>
            <person name="Zaremba-Niedzwiedzka K."/>
            <person name="Martijn J."/>
            <person name="Lind A.E."/>
            <person name="van Eijk R."/>
            <person name="Schleper C."/>
            <person name="Guy L."/>
            <person name="Ettema T.J."/>
        </authorList>
    </citation>
    <scope>NUCLEOTIDE SEQUENCE</scope>
</reference>
<proteinExistence type="predicted"/>
<evidence type="ECO:0008006" key="2">
    <source>
        <dbReference type="Google" id="ProtNLM"/>
    </source>
</evidence>
<protein>
    <recommendedName>
        <fullName evidence="2">Homeodomain phBC6A51-type domain-containing protein</fullName>
    </recommendedName>
</protein>
<gene>
    <name evidence="1" type="ORF">LCGC14_0872870</name>
</gene>
<accession>A0A0F9SB61</accession>
<organism evidence="1">
    <name type="scientific">marine sediment metagenome</name>
    <dbReference type="NCBI Taxonomy" id="412755"/>
    <lineage>
        <taxon>unclassified sequences</taxon>
        <taxon>metagenomes</taxon>
        <taxon>ecological metagenomes</taxon>
    </lineage>
</organism>
<name>A0A0F9SB61_9ZZZZ</name>
<dbReference type="AlphaFoldDB" id="A0A0F9SB61"/>
<dbReference type="EMBL" id="LAZR01002705">
    <property type="protein sequence ID" value="KKN26623.1"/>
    <property type="molecule type" value="Genomic_DNA"/>
</dbReference>
<evidence type="ECO:0000313" key="1">
    <source>
        <dbReference type="EMBL" id="KKN26623.1"/>
    </source>
</evidence>
<sequence>MVDGTGVVVVEPLTADDIDITAEDIAEIADARIPLSQNPRKAEYLSNRAVGFGIRESCALADVSQATLRKWRREDPEFREFEGERLAFLQRTISSDIMRMKWLRNFFLVLRRDQRILYKSAFNFEGLTDNERSYLHLIRKHYTPQDLLALEKALEPEHGERARIAVDKAVFLVDGREVKDEGLRQAAARAVLDRFNAGAKYASVRDDAERLAEEEDGNGDRSST</sequence>